<accession>A0A066WSW0</accession>
<dbReference type="EMBL" id="JNCA01000028">
    <property type="protein sequence ID" value="KDN54079.1"/>
    <property type="molecule type" value="Genomic_DNA"/>
</dbReference>
<organism evidence="2 3">
    <name type="scientific">Flavobacterium seoulense</name>
    <dbReference type="NCBI Taxonomy" id="1492738"/>
    <lineage>
        <taxon>Bacteria</taxon>
        <taxon>Pseudomonadati</taxon>
        <taxon>Bacteroidota</taxon>
        <taxon>Flavobacteriia</taxon>
        <taxon>Flavobacteriales</taxon>
        <taxon>Flavobacteriaceae</taxon>
        <taxon>Flavobacterium</taxon>
    </lineage>
</organism>
<evidence type="ECO:0000313" key="3">
    <source>
        <dbReference type="Proteomes" id="UP000027064"/>
    </source>
</evidence>
<proteinExistence type="predicted"/>
<protein>
    <recommendedName>
        <fullName evidence="4">Lipoprotein</fullName>
    </recommendedName>
</protein>
<dbReference type="eggNOG" id="ENOG5032Y35">
    <property type="taxonomic scope" value="Bacteria"/>
</dbReference>
<dbReference type="AlphaFoldDB" id="A0A066WSW0"/>
<evidence type="ECO:0000256" key="1">
    <source>
        <dbReference type="SAM" id="SignalP"/>
    </source>
</evidence>
<dbReference type="RefSeq" id="WP_035661335.1">
    <property type="nucleotide sequence ID" value="NZ_JNCA01000028.1"/>
</dbReference>
<feature type="signal peptide" evidence="1">
    <location>
        <begin position="1"/>
        <end position="18"/>
    </location>
</feature>
<gene>
    <name evidence="2" type="ORF">FEM21_27320</name>
</gene>
<feature type="chain" id="PRO_5001634110" description="Lipoprotein" evidence="1">
    <location>
        <begin position="19"/>
        <end position="135"/>
    </location>
</feature>
<sequence>MKKIALFLVLMTTLLSCSVDEPDRYTNYVLPIESYTLPETFKVNTTHEVKLKYQKPTACYNYNGIYYYSENSTRTIAIYANVKEGDVCSDVLPPLSEVSFNFAPTTKGTYTFKFYKGPDAEGKDTFEEVEIEVTE</sequence>
<dbReference type="STRING" id="1492738.FEM21_27320"/>
<evidence type="ECO:0008006" key="4">
    <source>
        <dbReference type="Google" id="ProtNLM"/>
    </source>
</evidence>
<dbReference type="PATRIC" id="fig|1492738.3.peg.2718"/>
<reference evidence="2 3" key="1">
    <citation type="submission" date="2014-05" db="EMBL/GenBank/DDBJ databases">
        <title>Genome Sequence of Flavobacterium sp. EM1321.</title>
        <authorList>
            <person name="Shin S.-K."/>
            <person name="Yi H."/>
        </authorList>
    </citation>
    <scope>NUCLEOTIDE SEQUENCE [LARGE SCALE GENOMIC DNA]</scope>
    <source>
        <strain evidence="2 3">EM1321</strain>
    </source>
</reference>
<keyword evidence="1" id="KW-0732">Signal</keyword>
<keyword evidence="3" id="KW-1185">Reference proteome</keyword>
<dbReference type="Proteomes" id="UP000027064">
    <property type="component" value="Unassembled WGS sequence"/>
</dbReference>
<comment type="caution">
    <text evidence="2">The sequence shown here is derived from an EMBL/GenBank/DDBJ whole genome shotgun (WGS) entry which is preliminary data.</text>
</comment>
<evidence type="ECO:0000313" key="2">
    <source>
        <dbReference type="EMBL" id="KDN54079.1"/>
    </source>
</evidence>
<dbReference type="OrthoDB" id="893802at2"/>
<name>A0A066WSW0_9FLAO</name>
<dbReference type="PROSITE" id="PS51257">
    <property type="entry name" value="PROKAR_LIPOPROTEIN"/>
    <property type="match status" value="1"/>
</dbReference>